<dbReference type="GeneID" id="72189847"/>
<feature type="transmembrane region" description="Helical" evidence="1">
    <location>
        <begin position="61"/>
        <end position="81"/>
    </location>
</feature>
<reference evidence="2" key="1">
    <citation type="submission" date="2022-04" db="EMBL/GenBank/DDBJ databases">
        <title>Diverse halophilic archaea isolated from saline environments.</title>
        <authorList>
            <person name="Cui H.-L."/>
        </authorList>
    </citation>
    <scope>NUCLEOTIDE SEQUENCE</scope>
    <source>
        <strain evidence="2">XZYJT40</strain>
    </source>
</reference>
<sequence>MNWRAVFVGATADAGFACFAAAVALPEAARWPAFAGVLAGGLVGGYLAGRRAGSWRDRVRHGALAGLLGGGALAVAVWWSLQPGTPDGALWSANYLLATGARWLPPGAAARYDALLGVATALACGTVYVVEGALAAGAAPGGESEIPLARD</sequence>
<feature type="transmembrane region" description="Helical" evidence="1">
    <location>
        <begin position="30"/>
        <end position="49"/>
    </location>
</feature>
<accession>A0A8U0INA3</accession>
<proteinExistence type="predicted"/>
<keyword evidence="3" id="KW-1185">Reference proteome</keyword>
<dbReference type="KEGG" id="haxz:M0R88_08290"/>
<keyword evidence="1" id="KW-0472">Membrane</keyword>
<keyword evidence="1" id="KW-0812">Transmembrane</keyword>
<evidence type="ECO:0000256" key="1">
    <source>
        <dbReference type="SAM" id="Phobius"/>
    </source>
</evidence>
<evidence type="ECO:0000313" key="3">
    <source>
        <dbReference type="Proteomes" id="UP000830434"/>
    </source>
</evidence>
<evidence type="ECO:0000313" key="2">
    <source>
        <dbReference type="EMBL" id="UPW02081.1"/>
    </source>
</evidence>
<organism evidence="2 3">
    <name type="scientific">Halorussus gelatinilyticus</name>
    <dbReference type="NCBI Taxonomy" id="2937524"/>
    <lineage>
        <taxon>Archaea</taxon>
        <taxon>Methanobacteriati</taxon>
        <taxon>Methanobacteriota</taxon>
        <taxon>Stenosarchaea group</taxon>
        <taxon>Halobacteria</taxon>
        <taxon>Halobacteriales</taxon>
        <taxon>Haladaptataceae</taxon>
        <taxon>Halorussus</taxon>
    </lineage>
</organism>
<dbReference type="RefSeq" id="WP_248656468.1">
    <property type="nucleotide sequence ID" value="NZ_CP096658.1"/>
</dbReference>
<name>A0A8U0INA3_9EURY</name>
<dbReference type="AlphaFoldDB" id="A0A8U0INA3"/>
<dbReference type="EMBL" id="CP096658">
    <property type="protein sequence ID" value="UPW02081.1"/>
    <property type="molecule type" value="Genomic_DNA"/>
</dbReference>
<gene>
    <name evidence="2" type="ORF">M0R88_08290</name>
</gene>
<keyword evidence="1" id="KW-1133">Transmembrane helix</keyword>
<dbReference type="Proteomes" id="UP000830434">
    <property type="component" value="Chromosome"/>
</dbReference>
<protein>
    <submittedName>
        <fullName evidence="2">Uncharacterized protein</fullName>
    </submittedName>
</protein>